<evidence type="ECO:0000256" key="6">
    <source>
        <dbReference type="RuleBase" id="RU000646"/>
    </source>
</evidence>
<dbReference type="Gene3D" id="3.30.110.10">
    <property type="entry name" value="Translation initiation factor 3 (IF-3), C-terminal domain"/>
    <property type="match status" value="1"/>
</dbReference>
<dbReference type="SUPFAM" id="SSF54364">
    <property type="entry name" value="Translation initiation factor IF3, N-terminal domain"/>
    <property type="match status" value="1"/>
</dbReference>
<dbReference type="GO" id="GO:0003743">
    <property type="term" value="F:translation initiation factor activity"/>
    <property type="evidence" value="ECO:0007669"/>
    <property type="project" value="UniProtKB-UniRule"/>
</dbReference>
<dbReference type="SUPFAM" id="SSF55200">
    <property type="entry name" value="Translation initiation factor IF3, C-terminal domain"/>
    <property type="match status" value="1"/>
</dbReference>
<evidence type="ECO:0000256" key="2">
    <source>
        <dbReference type="ARBA" id="ARBA00022540"/>
    </source>
</evidence>
<evidence type="ECO:0000313" key="10">
    <source>
        <dbReference type="Proteomes" id="UP000191663"/>
    </source>
</evidence>
<dbReference type="InterPro" id="IPR036788">
    <property type="entry name" value="T_IF-3_C_sf"/>
</dbReference>
<feature type="domain" description="Translation initiation factor 3 N-terminal" evidence="8">
    <location>
        <begin position="14"/>
        <end position="82"/>
    </location>
</feature>
<dbReference type="Gene3D" id="3.10.20.80">
    <property type="entry name" value="Translation initiation factor 3 (IF-3), N-terminal domain"/>
    <property type="match status" value="1"/>
</dbReference>
<dbReference type="AlphaFoldDB" id="A0A1V4QH08"/>
<dbReference type="PANTHER" id="PTHR10938:SF0">
    <property type="entry name" value="TRANSLATION INITIATION FACTOR IF-3, MITOCHONDRIAL"/>
    <property type="match status" value="1"/>
</dbReference>
<comment type="function">
    <text evidence="4 6">IF-3 binds to the 30S ribosomal subunit and shifts the equilibrium between 70S ribosomes and their 50S and 30S subunits in favor of the free subunits, thus enhancing the availability of 30S subunits on which protein synthesis initiation begins.</text>
</comment>
<evidence type="ECO:0000259" key="8">
    <source>
        <dbReference type="Pfam" id="PF05198"/>
    </source>
</evidence>
<keyword evidence="3 4" id="KW-0648">Protein biosynthesis</keyword>
<evidence type="ECO:0000256" key="3">
    <source>
        <dbReference type="ARBA" id="ARBA00022917"/>
    </source>
</evidence>
<reference evidence="10" key="1">
    <citation type="submission" date="2017-01" db="EMBL/GenBank/DDBJ databases">
        <title>Novel pathways for hydrocarbon cycling and metabolic interdependencies in hydrothermal sediment communities.</title>
        <authorList>
            <person name="Dombrowski N."/>
            <person name="Seitz K."/>
            <person name="Teske A."/>
            <person name="Baker B."/>
        </authorList>
    </citation>
    <scope>NUCLEOTIDE SEQUENCE [LARGE SCALE GENOMIC DNA]</scope>
</reference>
<dbReference type="GO" id="GO:0043022">
    <property type="term" value="F:ribosome binding"/>
    <property type="evidence" value="ECO:0007669"/>
    <property type="project" value="TreeGrafter"/>
</dbReference>
<dbReference type="InterPro" id="IPR036787">
    <property type="entry name" value="T_IF-3_N_sf"/>
</dbReference>
<organism evidence="9 10">
    <name type="scientific">candidate division WOR-3 bacterium 4484_100</name>
    <dbReference type="NCBI Taxonomy" id="1936077"/>
    <lineage>
        <taxon>Bacteria</taxon>
        <taxon>Bacteria division WOR-3</taxon>
    </lineage>
</organism>
<sequence>MLRKGVKIKQLPKVNRDIRSQHVKLVDEKGVVLGEFNIRQAMAIARQKGLDLVEVAPKARPPVCKLMDFGRYLYEKKRQERQSRRHQHRTSARGMRLSLKISEHDYQVKLNKIKEFLMDGDRVKVTLRLRGREVLHSHLGLKLIERIASDLEGLGKQESEPKQENNLINATFLPVKKK</sequence>
<evidence type="ECO:0000256" key="4">
    <source>
        <dbReference type="HAMAP-Rule" id="MF_00080"/>
    </source>
</evidence>
<proteinExistence type="inferred from homology"/>
<feature type="domain" description="Translation initiation factor 3 C-terminal" evidence="7">
    <location>
        <begin position="93"/>
        <end position="172"/>
    </location>
</feature>
<protein>
    <recommendedName>
        <fullName evidence="4 5">Translation initiation factor IF-3</fullName>
    </recommendedName>
</protein>
<dbReference type="Pfam" id="PF05198">
    <property type="entry name" value="IF3_N"/>
    <property type="match status" value="1"/>
</dbReference>
<evidence type="ECO:0000256" key="5">
    <source>
        <dbReference type="NCBIfam" id="TIGR00168"/>
    </source>
</evidence>
<dbReference type="HAMAP" id="MF_00080">
    <property type="entry name" value="IF_3"/>
    <property type="match status" value="1"/>
</dbReference>
<dbReference type="GO" id="GO:0005829">
    <property type="term" value="C:cytosol"/>
    <property type="evidence" value="ECO:0007669"/>
    <property type="project" value="TreeGrafter"/>
</dbReference>
<comment type="subcellular location">
    <subcellularLocation>
        <location evidence="4 6">Cytoplasm</location>
    </subcellularLocation>
</comment>
<keyword evidence="4" id="KW-0963">Cytoplasm</keyword>
<dbReference type="Proteomes" id="UP000191663">
    <property type="component" value="Unassembled WGS sequence"/>
</dbReference>
<comment type="caution">
    <text evidence="9">The sequence shown here is derived from an EMBL/GenBank/DDBJ whole genome shotgun (WGS) entry which is preliminary data.</text>
</comment>
<comment type="similarity">
    <text evidence="1 4 6">Belongs to the IF-3 family.</text>
</comment>
<dbReference type="InterPro" id="IPR001288">
    <property type="entry name" value="Translation_initiation_fac_3"/>
</dbReference>
<accession>A0A1V4QH08</accession>
<dbReference type="PROSITE" id="PS00938">
    <property type="entry name" value="IF3"/>
    <property type="match status" value="1"/>
</dbReference>
<dbReference type="InterPro" id="IPR019815">
    <property type="entry name" value="Translation_initiation_fac_3_C"/>
</dbReference>
<name>A0A1V4QH08_UNCW3</name>
<dbReference type="EMBL" id="MUKB01000050">
    <property type="protein sequence ID" value="OPX18006.1"/>
    <property type="molecule type" value="Genomic_DNA"/>
</dbReference>
<dbReference type="InterPro" id="IPR019813">
    <property type="entry name" value="Translation_initiation_fac3_CS"/>
</dbReference>
<comment type="subunit">
    <text evidence="4 6">Monomer.</text>
</comment>
<gene>
    <name evidence="4" type="primary">infC</name>
    <name evidence="9" type="ORF">BXT86_03430</name>
</gene>
<dbReference type="Pfam" id="PF00707">
    <property type="entry name" value="IF3_C"/>
    <property type="match status" value="1"/>
</dbReference>
<dbReference type="GO" id="GO:0032790">
    <property type="term" value="P:ribosome disassembly"/>
    <property type="evidence" value="ECO:0007669"/>
    <property type="project" value="TreeGrafter"/>
</dbReference>
<dbReference type="PANTHER" id="PTHR10938">
    <property type="entry name" value="TRANSLATION INITIATION FACTOR IF-3"/>
    <property type="match status" value="1"/>
</dbReference>
<evidence type="ECO:0000259" key="7">
    <source>
        <dbReference type="Pfam" id="PF00707"/>
    </source>
</evidence>
<dbReference type="GO" id="GO:0016020">
    <property type="term" value="C:membrane"/>
    <property type="evidence" value="ECO:0007669"/>
    <property type="project" value="TreeGrafter"/>
</dbReference>
<evidence type="ECO:0000313" key="9">
    <source>
        <dbReference type="EMBL" id="OPX18006.1"/>
    </source>
</evidence>
<keyword evidence="2 4" id="KW-0396">Initiation factor</keyword>
<dbReference type="NCBIfam" id="TIGR00168">
    <property type="entry name" value="infC"/>
    <property type="match status" value="1"/>
</dbReference>
<dbReference type="InterPro" id="IPR019814">
    <property type="entry name" value="Translation_initiation_fac_3_N"/>
</dbReference>
<evidence type="ECO:0000256" key="1">
    <source>
        <dbReference type="ARBA" id="ARBA00005439"/>
    </source>
</evidence>